<dbReference type="RefSeq" id="WP_093274797.1">
    <property type="nucleotide sequence ID" value="NZ_FNDD01000015.1"/>
</dbReference>
<dbReference type="OrthoDB" id="9769600at2"/>
<accession>A0A1G8C7D4</accession>
<dbReference type="Proteomes" id="UP000198854">
    <property type="component" value="Unassembled WGS sequence"/>
</dbReference>
<dbReference type="STRING" id="861298.SAMN04488136_11587"/>
<keyword evidence="2" id="KW-1185">Reference proteome</keyword>
<dbReference type="EMBL" id="FNDD01000015">
    <property type="protein sequence ID" value="SDH41314.1"/>
    <property type="molecule type" value="Genomic_DNA"/>
</dbReference>
<organism evidence="1 2">
    <name type="scientific">Vibrio xiamenensis</name>
    <dbReference type="NCBI Taxonomy" id="861298"/>
    <lineage>
        <taxon>Bacteria</taxon>
        <taxon>Pseudomonadati</taxon>
        <taxon>Pseudomonadota</taxon>
        <taxon>Gammaproteobacteria</taxon>
        <taxon>Vibrionales</taxon>
        <taxon>Vibrionaceae</taxon>
        <taxon>Vibrio</taxon>
    </lineage>
</organism>
<gene>
    <name evidence="1" type="ORF">SAMN04488136_11587</name>
</gene>
<name>A0A1G8C7D4_9VIBR</name>
<reference evidence="1 2" key="1">
    <citation type="submission" date="2016-10" db="EMBL/GenBank/DDBJ databases">
        <authorList>
            <person name="de Groot N.N."/>
        </authorList>
    </citation>
    <scope>NUCLEOTIDE SEQUENCE [LARGE SCALE GENOMIC DNA]</scope>
    <source>
        <strain evidence="1 2">CGMCC 1.10228</strain>
    </source>
</reference>
<dbReference type="Gene3D" id="3.40.50.2000">
    <property type="entry name" value="Glycogen Phosphorylase B"/>
    <property type="match status" value="1"/>
</dbReference>
<dbReference type="AlphaFoldDB" id="A0A1G8C7D4"/>
<evidence type="ECO:0000313" key="1">
    <source>
        <dbReference type="EMBL" id="SDH41314.1"/>
    </source>
</evidence>
<evidence type="ECO:0000313" key="2">
    <source>
        <dbReference type="Proteomes" id="UP000198854"/>
    </source>
</evidence>
<protein>
    <submittedName>
        <fullName evidence="1">Uncharacterized protein</fullName>
    </submittedName>
</protein>
<sequence>MNEKCVMISGVGWNDNFQRHQKFANFISDDCDVIYLQGVVASGFKFDKIFGYVNKILGTKKKETNKRISNEKNANVKVVSVFTLPSTNFIFRNINKILVKKYAKKVGKVDYLINYLPIDTSTEFVKELKPRKVIYDCVRNFSAWPQYPNDIDKQEDKFTKLCDEVWVDSFYLKNKFTNGYNIPVKQILPTYDERIFQKIPVKDKIENFVYYGLVSNKLDIPLLTKIAKKYNLYIAGPIEKGCELPEGAHYLGCFEQKELFEKVSEIADAFIIPYVGKNMEGVIPAKTTELMAMGLPVYISSFYDSRELSDIFYVYNSHDEIFNYIYSYSPEEFKTRSNKGLSFSEENKDTMLKSKVTLS</sequence>
<proteinExistence type="predicted"/>